<evidence type="ECO:0000256" key="3">
    <source>
        <dbReference type="ARBA" id="ARBA00001956"/>
    </source>
</evidence>
<feature type="region of interest" description="Disordered" evidence="20">
    <location>
        <begin position="113"/>
        <end position="141"/>
    </location>
</feature>
<comment type="similarity">
    <text evidence="5">Belongs to the vitamin-B12 dependent methionine synthase family.</text>
</comment>
<gene>
    <name evidence="22" type="ORF">SAMN04490244_11472</name>
</gene>
<organism evidence="22 23">
    <name type="scientific">Tranquillimonas rosea</name>
    <dbReference type="NCBI Taxonomy" id="641238"/>
    <lineage>
        <taxon>Bacteria</taxon>
        <taxon>Pseudomonadati</taxon>
        <taxon>Pseudomonadota</taxon>
        <taxon>Alphaproteobacteria</taxon>
        <taxon>Rhodobacterales</taxon>
        <taxon>Roseobacteraceae</taxon>
        <taxon>Tranquillimonas</taxon>
    </lineage>
</organism>
<dbReference type="AlphaFoldDB" id="A0A1H9WYT4"/>
<keyword evidence="23" id="KW-1185">Reference proteome</keyword>
<dbReference type="OrthoDB" id="9803687at2"/>
<dbReference type="PANTHER" id="PTHR45833:SF1">
    <property type="entry name" value="METHIONINE SYNTHASE"/>
    <property type="match status" value="1"/>
</dbReference>
<dbReference type="EC" id="2.1.1.13" evidence="6"/>
<accession>A0A1H9WYT4</accession>
<feature type="binding site" evidence="19">
    <location>
        <position position="308"/>
    </location>
    <ligand>
        <name>Zn(2+)</name>
        <dbReference type="ChEBI" id="CHEBI:29105"/>
    </ligand>
</feature>
<keyword evidence="15" id="KW-0486">Methionine biosynthesis</keyword>
<dbReference type="GO" id="GO:0046653">
    <property type="term" value="P:tetrahydrofolate metabolic process"/>
    <property type="evidence" value="ECO:0007669"/>
    <property type="project" value="TreeGrafter"/>
</dbReference>
<dbReference type="EMBL" id="FOGU01000014">
    <property type="protein sequence ID" value="SES38817.1"/>
    <property type="molecule type" value="Genomic_DNA"/>
</dbReference>
<keyword evidence="16" id="KW-0170">Cobalt</keyword>
<evidence type="ECO:0000313" key="23">
    <source>
        <dbReference type="Proteomes" id="UP000198885"/>
    </source>
</evidence>
<evidence type="ECO:0000256" key="12">
    <source>
        <dbReference type="ARBA" id="ARBA00022691"/>
    </source>
</evidence>
<dbReference type="GO" id="GO:0005829">
    <property type="term" value="C:cytosol"/>
    <property type="evidence" value="ECO:0007669"/>
    <property type="project" value="TreeGrafter"/>
</dbReference>
<keyword evidence="8 19" id="KW-0489">Methyltransferase</keyword>
<comment type="cofactor">
    <cofactor evidence="2 19">
        <name>Zn(2+)</name>
        <dbReference type="ChEBI" id="CHEBI:29105"/>
    </cofactor>
</comment>
<name>A0A1H9WYT4_9RHOB</name>
<evidence type="ECO:0000256" key="16">
    <source>
        <dbReference type="ARBA" id="ARBA00023285"/>
    </source>
</evidence>
<dbReference type="InterPro" id="IPR003726">
    <property type="entry name" value="HCY_dom"/>
</dbReference>
<dbReference type="PANTHER" id="PTHR45833">
    <property type="entry name" value="METHIONINE SYNTHASE"/>
    <property type="match status" value="1"/>
</dbReference>
<evidence type="ECO:0000256" key="18">
    <source>
        <dbReference type="ARBA" id="ARBA00031040"/>
    </source>
</evidence>
<protein>
    <recommendedName>
        <fullName evidence="7">Methionine synthase</fullName>
        <ecNumber evidence="6">2.1.1.13</ecNumber>
    </recommendedName>
    <alternativeName>
        <fullName evidence="18">5-methyltetrahydrofolate--homocysteine methyltransferase</fullName>
    </alternativeName>
</protein>
<keyword evidence="10" id="KW-0846">Cobalamin</keyword>
<comment type="pathway">
    <text evidence="4">Amino-acid biosynthesis; L-methionine biosynthesis via de novo pathway; L-methionine from L-homocysteine (MetH route): step 1/1.</text>
</comment>
<feature type="binding site" evidence="19">
    <location>
        <position position="244"/>
    </location>
    <ligand>
        <name>Zn(2+)</name>
        <dbReference type="ChEBI" id="CHEBI:29105"/>
    </ligand>
</feature>
<dbReference type="FunFam" id="3.20.20.330:FF:000001">
    <property type="entry name" value="Methionine synthase"/>
    <property type="match status" value="1"/>
</dbReference>
<dbReference type="SUPFAM" id="SSF82282">
    <property type="entry name" value="Homocysteine S-methyltransferase"/>
    <property type="match status" value="1"/>
</dbReference>
<dbReference type="Pfam" id="PF02574">
    <property type="entry name" value="S-methyl_trans"/>
    <property type="match status" value="1"/>
</dbReference>
<keyword evidence="13 19" id="KW-0479">Metal-binding</keyword>
<sequence length="351" mass="37508">MTQSADIAAHAAERILVLDGAMGTMIQQHKPDEGVYRGERFADWHTDVGGNSELLSLTQPDMIRDIHSEFLAAGADILCTNTFGANTISQADYEMQELVREMNTESVRLAREAADAASTPERPRWVAGGIGPTNRTASISPDVNDPGYRAVTFDDLAEAYGGAARALIEAGCDLILIETIFDTLNAKACIFAIDSLRDEGIEVPPLMISGTITDRSGRTLTGQTPEAFWASMSHARPFSIGLNCALGAGEMRQHVRTLSEVADTRVSAYPNAGLPNEMGGYDETPEETASHLEEWAESGLVNIVGGCCGTTPDHIGAIAKAVEGKTPRKIPAKVERMRLSGLELFEAGSAA</sequence>
<reference evidence="22 23" key="1">
    <citation type="submission" date="2016-10" db="EMBL/GenBank/DDBJ databases">
        <authorList>
            <person name="de Groot N.N."/>
        </authorList>
    </citation>
    <scope>NUCLEOTIDE SEQUENCE [LARGE SCALE GENOMIC DNA]</scope>
    <source>
        <strain evidence="22 23">DSM 23042</strain>
    </source>
</reference>
<evidence type="ECO:0000256" key="13">
    <source>
        <dbReference type="ARBA" id="ARBA00022723"/>
    </source>
</evidence>
<evidence type="ECO:0000256" key="2">
    <source>
        <dbReference type="ARBA" id="ARBA00001947"/>
    </source>
</evidence>
<evidence type="ECO:0000256" key="20">
    <source>
        <dbReference type="SAM" id="MobiDB-lite"/>
    </source>
</evidence>
<comment type="catalytic activity">
    <reaction evidence="1">
        <text>(6S)-5-methyl-5,6,7,8-tetrahydrofolate + L-homocysteine = (6S)-5,6,7,8-tetrahydrofolate + L-methionine</text>
        <dbReference type="Rhea" id="RHEA:11172"/>
        <dbReference type="ChEBI" id="CHEBI:18608"/>
        <dbReference type="ChEBI" id="CHEBI:57453"/>
        <dbReference type="ChEBI" id="CHEBI:57844"/>
        <dbReference type="ChEBI" id="CHEBI:58199"/>
        <dbReference type="EC" id="2.1.1.13"/>
    </reaction>
</comment>
<dbReference type="Gene3D" id="3.20.20.330">
    <property type="entry name" value="Homocysteine-binding-like domain"/>
    <property type="match status" value="1"/>
</dbReference>
<evidence type="ECO:0000256" key="4">
    <source>
        <dbReference type="ARBA" id="ARBA00005178"/>
    </source>
</evidence>
<evidence type="ECO:0000256" key="11">
    <source>
        <dbReference type="ARBA" id="ARBA00022679"/>
    </source>
</evidence>
<dbReference type="STRING" id="641238.SAMN04490244_11472"/>
<comment type="cofactor">
    <cofactor evidence="3">
        <name>methylcob(III)alamin</name>
        <dbReference type="ChEBI" id="CHEBI:28115"/>
    </cofactor>
</comment>
<dbReference type="GO" id="GO:0008705">
    <property type="term" value="F:methionine synthase activity"/>
    <property type="evidence" value="ECO:0007669"/>
    <property type="project" value="UniProtKB-EC"/>
</dbReference>
<dbReference type="PROSITE" id="PS50970">
    <property type="entry name" value="HCY"/>
    <property type="match status" value="1"/>
</dbReference>
<proteinExistence type="inferred from homology"/>
<evidence type="ECO:0000256" key="8">
    <source>
        <dbReference type="ARBA" id="ARBA00022603"/>
    </source>
</evidence>
<evidence type="ECO:0000256" key="10">
    <source>
        <dbReference type="ARBA" id="ARBA00022628"/>
    </source>
</evidence>
<evidence type="ECO:0000256" key="7">
    <source>
        <dbReference type="ARBA" id="ARBA00013998"/>
    </source>
</evidence>
<dbReference type="GO" id="GO:0050667">
    <property type="term" value="P:homocysteine metabolic process"/>
    <property type="evidence" value="ECO:0007669"/>
    <property type="project" value="TreeGrafter"/>
</dbReference>
<feature type="binding site" evidence="19">
    <location>
        <position position="307"/>
    </location>
    <ligand>
        <name>Zn(2+)</name>
        <dbReference type="ChEBI" id="CHEBI:29105"/>
    </ligand>
</feature>
<evidence type="ECO:0000256" key="15">
    <source>
        <dbReference type="ARBA" id="ARBA00023167"/>
    </source>
</evidence>
<evidence type="ECO:0000256" key="6">
    <source>
        <dbReference type="ARBA" id="ARBA00012032"/>
    </source>
</evidence>
<evidence type="ECO:0000256" key="17">
    <source>
        <dbReference type="ARBA" id="ARBA00025552"/>
    </source>
</evidence>
<dbReference type="InterPro" id="IPR036589">
    <property type="entry name" value="HCY_dom_sf"/>
</dbReference>
<keyword evidence="11 19" id="KW-0808">Transferase</keyword>
<dbReference type="Proteomes" id="UP000198885">
    <property type="component" value="Unassembled WGS sequence"/>
</dbReference>
<keyword evidence="14 19" id="KW-0862">Zinc</keyword>
<keyword evidence="9" id="KW-0028">Amino-acid biosynthesis</keyword>
<dbReference type="InterPro" id="IPR050554">
    <property type="entry name" value="Met_Synthase/Corrinoid"/>
</dbReference>
<keyword evidence="12" id="KW-0949">S-adenosyl-L-methionine</keyword>
<comment type="function">
    <text evidence="17">Catalyzes the transfer of a methyl group from methyl-cobalamin to homocysteine, yielding enzyme-bound cob(I)alamin and methionine. Subsequently, remethylates the cofactor using methyltetrahydrofolate.</text>
</comment>
<dbReference type="GO" id="GO:0031419">
    <property type="term" value="F:cobalamin binding"/>
    <property type="evidence" value="ECO:0007669"/>
    <property type="project" value="UniProtKB-KW"/>
</dbReference>
<evidence type="ECO:0000256" key="9">
    <source>
        <dbReference type="ARBA" id="ARBA00022605"/>
    </source>
</evidence>
<evidence type="ECO:0000259" key="21">
    <source>
        <dbReference type="PROSITE" id="PS50970"/>
    </source>
</evidence>
<evidence type="ECO:0000256" key="19">
    <source>
        <dbReference type="PROSITE-ProRule" id="PRU00333"/>
    </source>
</evidence>
<dbReference type="GO" id="GO:0032259">
    <property type="term" value="P:methylation"/>
    <property type="evidence" value="ECO:0007669"/>
    <property type="project" value="UniProtKB-KW"/>
</dbReference>
<feature type="domain" description="Hcy-binding" evidence="21">
    <location>
        <begin position="4"/>
        <end position="322"/>
    </location>
</feature>
<evidence type="ECO:0000256" key="5">
    <source>
        <dbReference type="ARBA" id="ARBA00010398"/>
    </source>
</evidence>
<evidence type="ECO:0000313" key="22">
    <source>
        <dbReference type="EMBL" id="SES38817.1"/>
    </source>
</evidence>
<evidence type="ECO:0000256" key="1">
    <source>
        <dbReference type="ARBA" id="ARBA00001700"/>
    </source>
</evidence>
<evidence type="ECO:0000256" key="14">
    <source>
        <dbReference type="ARBA" id="ARBA00022833"/>
    </source>
</evidence>
<dbReference type="GO" id="GO:0046872">
    <property type="term" value="F:metal ion binding"/>
    <property type="evidence" value="ECO:0007669"/>
    <property type="project" value="UniProtKB-KW"/>
</dbReference>